<dbReference type="AlphaFoldDB" id="A0AAP3DJG3"/>
<protein>
    <submittedName>
        <fullName evidence="1">Uncharacterized protein</fullName>
    </submittedName>
</protein>
<comment type="caution">
    <text evidence="1">The sequence shown here is derived from an EMBL/GenBank/DDBJ whole genome shotgun (WGS) entry which is preliminary data.</text>
</comment>
<dbReference type="RefSeq" id="WP_258434242.1">
    <property type="nucleotide sequence ID" value="NZ_JANSGW010000024.1"/>
</dbReference>
<name>A0AAP3DJG3_BRELA</name>
<proteinExistence type="predicted"/>
<sequence length="192" mass="21411">MFSALAKAMTVIDKTDELKKIVGALAQKQVYVGIPEGGERPEEQGQPITNAQLLYAHTHGIRQKVMRDEMNPKVESGEMTYNKAYQMWIQTYGSPLWSSPPRPVIEPAIEHNKEALANQLRKVSEIALDGGDTEPELHKVGLMGQNFVRGWFTNPENGWAPNSPITEERKGSDKPLINTGELRKAITYVVKG</sequence>
<dbReference type="Proteomes" id="UP001077662">
    <property type="component" value="Unassembled WGS sequence"/>
</dbReference>
<evidence type="ECO:0000313" key="2">
    <source>
        <dbReference type="Proteomes" id="UP001077662"/>
    </source>
</evidence>
<reference evidence="1" key="1">
    <citation type="submission" date="2022-09" db="EMBL/GenBank/DDBJ databases">
        <title>Genome analysis and characterization of larvicidal activity of Brevibacillus strains.</title>
        <authorList>
            <person name="Patrusheva E.V."/>
            <person name="Izotova A.O."/>
            <person name="Toshchakov S.V."/>
            <person name="Sineoky S.P."/>
        </authorList>
    </citation>
    <scope>NUCLEOTIDE SEQUENCE</scope>
    <source>
        <strain evidence="1">VKPM_B-13247</strain>
    </source>
</reference>
<accession>A0AAP3DJG3</accession>
<evidence type="ECO:0000313" key="1">
    <source>
        <dbReference type="EMBL" id="MCZ0808797.1"/>
    </source>
</evidence>
<organism evidence="1 2">
    <name type="scientific">Brevibacillus laterosporus</name>
    <name type="common">Bacillus laterosporus</name>
    <dbReference type="NCBI Taxonomy" id="1465"/>
    <lineage>
        <taxon>Bacteria</taxon>
        <taxon>Bacillati</taxon>
        <taxon>Bacillota</taxon>
        <taxon>Bacilli</taxon>
        <taxon>Bacillales</taxon>
        <taxon>Paenibacillaceae</taxon>
        <taxon>Brevibacillus</taxon>
    </lineage>
</organism>
<dbReference type="EMBL" id="JAPTNE010000024">
    <property type="protein sequence ID" value="MCZ0808797.1"/>
    <property type="molecule type" value="Genomic_DNA"/>
</dbReference>
<gene>
    <name evidence="1" type="ORF">O0554_18070</name>
</gene>